<keyword evidence="3" id="KW-1185">Reference proteome</keyword>
<dbReference type="PANTHER" id="PTHR31118:SF12">
    <property type="entry name" value="CYCLASE-LIKE PROTEIN 2"/>
    <property type="match status" value="1"/>
</dbReference>
<protein>
    <submittedName>
        <fullName evidence="2">Uncharacterized protein</fullName>
    </submittedName>
</protein>
<evidence type="ECO:0000313" key="2">
    <source>
        <dbReference type="EMBL" id="CAH1790899.1"/>
    </source>
</evidence>
<dbReference type="GO" id="GO:0004061">
    <property type="term" value="F:arylformamidase activity"/>
    <property type="evidence" value="ECO:0007669"/>
    <property type="project" value="InterPro"/>
</dbReference>
<name>A0A8J1U399_OWEFU</name>
<dbReference type="InterPro" id="IPR037175">
    <property type="entry name" value="KFase_sf"/>
</dbReference>
<dbReference type="GO" id="GO:0019441">
    <property type="term" value="P:L-tryptophan catabolic process to kynurenine"/>
    <property type="evidence" value="ECO:0007669"/>
    <property type="project" value="InterPro"/>
</dbReference>
<reference evidence="2" key="1">
    <citation type="submission" date="2022-03" db="EMBL/GenBank/DDBJ databases">
        <authorList>
            <person name="Martin C."/>
        </authorList>
    </citation>
    <scope>NUCLEOTIDE SEQUENCE</scope>
</reference>
<dbReference type="EMBL" id="CAIIXF020000008">
    <property type="protein sequence ID" value="CAH1790899.1"/>
    <property type="molecule type" value="Genomic_DNA"/>
</dbReference>
<dbReference type="Proteomes" id="UP000749559">
    <property type="component" value="Unassembled WGS sequence"/>
</dbReference>
<evidence type="ECO:0000256" key="1">
    <source>
        <dbReference type="ARBA" id="ARBA00007865"/>
    </source>
</evidence>
<dbReference type="Pfam" id="PF04199">
    <property type="entry name" value="Cyclase"/>
    <property type="match status" value="1"/>
</dbReference>
<comment type="similarity">
    <text evidence="1">Belongs to the Cyclase 1 superfamily.</text>
</comment>
<proteinExistence type="inferred from homology"/>
<sequence>MEKQSFFTLMIMMSFAHGDILDMTYILNEKAVYFKELAHFNRKLINNGTFEEAPYVYYNDLEISEHMGTHVDAPVHFALGGRMVNELKLTELHGPAVVIDIRKKAEKDSNACLELVDILAWEEEFGEIPKGAVIVQYSGWGQYWGDSEAYVGPQTTDGRLSIESPGLHPDAVNWLLQNRDINGFVMDTRSCDSGANTGTYLAHRAIMENDKWCVENGANIDKIPRHGSEIYILPMKVEYGSGGHVRMFSIWNEVAPWHNASAAKGGAIISFALISFTLFIHHLM</sequence>
<evidence type="ECO:0000313" key="3">
    <source>
        <dbReference type="Proteomes" id="UP000749559"/>
    </source>
</evidence>
<dbReference type="OrthoDB" id="7108654at2759"/>
<gene>
    <name evidence="2" type="ORF">OFUS_LOCUS16053</name>
</gene>
<accession>A0A8J1U399</accession>
<dbReference type="Gene3D" id="3.50.30.50">
    <property type="entry name" value="Putative cyclase"/>
    <property type="match status" value="1"/>
</dbReference>
<dbReference type="InterPro" id="IPR007325">
    <property type="entry name" value="KFase/CYL"/>
</dbReference>
<dbReference type="AlphaFoldDB" id="A0A8J1U399"/>
<dbReference type="PANTHER" id="PTHR31118">
    <property type="entry name" value="CYCLASE-LIKE PROTEIN 2"/>
    <property type="match status" value="1"/>
</dbReference>
<dbReference type="SUPFAM" id="SSF102198">
    <property type="entry name" value="Putative cyclase"/>
    <property type="match status" value="1"/>
</dbReference>
<comment type="caution">
    <text evidence="2">The sequence shown here is derived from an EMBL/GenBank/DDBJ whole genome shotgun (WGS) entry which is preliminary data.</text>
</comment>
<organism evidence="2 3">
    <name type="scientific">Owenia fusiformis</name>
    <name type="common">Polychaete worm</name>
    <dbReference type="NCBI Taxonomy" id="6347"/>
    <lineage>
        <taxon>Eukaryota</taxon>
        <taxon>Metazoa</taxon>
        <taxon>Spiralia</taxon>
        <taxon>Lophotrochozoa</taxon>
        <taxon>Annelida</taxon>
        <taxon>Polychaeta</taxon>
        <taxon>Sedentaria</taxon>
        <taxon>Canalipalpata</taxon>
        <taxon>Sabellida</taxon>
        <taxon>Oweniida</taxon>
        <taxon>Oweniidae</taxon>
        <taxon>Owenia</taxon>
    </lineage>
</organism>